<evidence type="ECO:0000256" key="1">
    <source>
        <dbReference type="ARBA" id="ARBA00005519"/>
    </source>
</evidence>
<keyword evidence="2" id="KW-0326">Glycosidase</keyword>
<dbReference type="PANTHER" id="PTHR34002:SF9">
    <property type="entry name" value="XYLOGLUCAN-SPECIFIC ENDO-BETA-1,4-GLUCANASE A"/>
    <property type="match status" value="1"/>
</dbReference>
<dbReference type="InParanoid" id="A0A0C3CWT0"/>
<dbReference type="InterPro" id="IPR002594">
    <property type="entry name" value="GH12"/>
</dbReference>
<name>A0A0C3CWT0_OIDMZ</name>
<dbReference type="STRING" id="913774.A0A0C3CWT0"/>
<dbReference type="Pfam" id="PF01670">
    <property type="entry name" value="Glyco_hydro_12"/>
    <property type="match status" value="1"/>
</dbReference>
<accession>A0A0C3CWT0</accession>
<gene>
    <name evidence="4" type="ORF">OIDMADRAFT_118298</name>
</gene>
<dbReference type="HOGENOM" id="CLU_073364_0_0_1"/>
<dbReference type="GO" id="GO:0008810">
    <property type="term" value="F:cellulase activity"/>
    <property type="evidence" value="ECO:0007669"/>
    <property type="project" value="InterPro"/>
</dbReference>
<feature type="chain" id="PRO_5002176237" evidence="3">
    <location>
        <begin position="24"/>
        <end position="323"/>
    </location>
</feature>
<feature type="signal peptide" evidence="3">
    <location>
        <begin position="1"/>
        <end position="23"/>
    </location>
</feature>
<keyword evidence="2" id="KW-0624">Polysaccharide degradation</keyword>
<keyword evidence="5" id="KW-1185">Reference proteome</keyword>
<keyword evidence="2 4" id="KW-0378">Hydrolase</keyword>
<dbReference type="SUPFAM" id="SSF49899">
    <property type="entry name" value="Concanavalin A-like lectins/glucanases"/>
    <property type="match status" value="1"/>
</dbReference>
<organism evidence="4 5">
    <name type="scientific">Oidiodendron maius (strain Zn)</name>
    <dbReference type="NCBI Taxonomy" id="913774"/>
    <lineage>
        <taxon>Eukaryota</taxon>
        <taxon>Fungi</taxon>
        <taxon>Dikarya</taxon>
        <taxon>Ascomycota</taxon>
        <taxon>Pezizomycotina</taxon>
        <taxon>Leotiomycetes</taxon>
        <taxon>Leotiomycetes incertae sedis</taxon>
        <taxon>Myxotrichaceae</taxon>
        <taxon>Oidiodendron</taxon>
    </lineage>
</organism>
<dbReference type="GO" id="GO:0000272">
    <property type="term" value="P:polysaccharide catabolic process"/>
    <property type="evidence" value="ECO:0007669"/>
    <property type="project" value="UniProtKB-KW"/>
</dbReference>
<evidence type="ECO:0000313" key="5">
    <source>
        <dbReference type="Proteomes" id="UP000054321"/>
    </source>
</evidence>
<keyword evidence="2" id="KW-0119">Carbohydrate metabolism</keyword>
<dbReference type="InterPro" id="IPR013319">
    <property type="entry name" value="GH11/12"/>
</dbReference>
<dbReference type="PANTHER" id="PTHR34002">
    <property type="entry name" value="BLR1656 PROTEIN"/>
    <property type="match status" value="1"/>
</dbReference>
<dbReference type="AlphaFoldDB" id="A0A0C3CWT0"/>
<proteinExistence type="inferred from homology"/>
<sequence length="323" mass="35262">MGLLLGLIVNAFLLSIPIGSTLGTLFKLRPFRNDIIQQPKDHNHIIVTSACEEFHEFAQNKIGVNYTVNSNEILPETDSTLCMTMTTFENNTYPSNSTAPQFSFTWEYPFTTANVSSPANETKPLIHAFPQARIDSSVIPLALEELGQLNLDFTWTMGTGNTIAPNTGLLPLGAKEVNASVGLDMYMDPDQTMAGDAGNATFEMIIFFAHFGLQDPVGFGNGTVVMTDTLDGTDFNLFVGRNANSQNIFSWVATQPVGEFHSDITPLFNSILSLRGAKGLLVDIPTYTDFLGYVGFGTQSYSSIGNVTFWVPRLSVDIQKLGT</sequence>
<dbReference type="InterPro" id="IPR013320">
    <property type="entry name" value="ConA-like_dom_sf"/>
</dbReference>
<dbReference type="Proteomes" id="UP000054321">
    <property type="component" value="Unassembled WGS sequence"/>
</dbReference>
<evidence type="ECO:0000313" key="4">
    <source>
        <dbReference type="EMBL" id="KIN03474.1"/>
    </source>
</evidence>
<dbReference type="OrthoDB" id="89349at2759"/>
<protein>
    <submittedName>
        <fullName evidence="4">Glycoside hydrolase family 12 protein</fullName>
    </submittedName>
</protein>
<dbReference type="Gene3D" id="2.60.120.180">
    <property type="match status" value="1"/>
</dbReference>
<evidence type="ECO:0000256" key="3">
    <source>
        <dbReference type="SAM" id="SignalP"/>
    </source>
</evidence>
<reference evidence="5" key="2">
    <citation type="submission" date="2015-01" db="EMBL/GenBank/DDBJ databases">
        <title>Evolutionary Origins and Diversification of the Mycorrhizal Mutualists.</title>
        <authorList>
            <consortium name="DOE Joint Genome Institute"/>
            <consortium name="Mycorrhizal Genomics Consortium"/>
            <person name="Kohler A."/>
            <person name="Kuo A."/>
            <person name="Nagy L.G."/>
            <person name="Floudas D."/>
            <person name="Copeland A."/>
            <person name="Barry K.W."/>
            <person name="Cichocki N."/>
            <person name="Veneault-Fourrey C."/>
            <person name="LaButti K."/>
            <person name="Lindquist E.A."/>
            <person name="Lipzen A."/>
            <person name="Lundell T."/>
            <person name="Morin E."/>
            <person name="Murat C."/>
            <person name="Riley R."/>
            <person name="Ohm R."/>
            <person name="Sun H."/>
            <person name="Tunlid A."/>
            <person name="Henrissat B."/>
            <person name="Grigoriev I.V."/>
            <person name="Hibbett D.S."/>
            <person name="Martin F."/>
        </authorList>
    </citation>
    <scope>NUCLEOTIDE SEQUENCE [LARGE SCALE GENOMIC DNA]</scope>
    <source>
        <strain evidence="5">Zn</strain>
    </source>
</reference>
<comment type="similarity">
    <text evidence="1 2">Belongs to the glycosyl hydrolase 12 (cellulase H) family.</text>
</comment>
<keyword evidence="3" id="KW-0732">Signal</keyword>
<reference evidence="4 5" key="1">
    <citation type="submission" date="2014-04" db="EMBL/GenBank/DDBJ databases">
        <authorList>
            <consortium name="DOE Joint Genome Institute"/>
            <person name="Kuo A."/>
            <person name="Martino E."/>
            <person name="Perotto S."/>
            <person name="Kohler A."/>
            <person name="Nagy L.G."/>
            <person name="Floudas D."/>
            <person name="Copeland A."/>
            <person name="Barry K.W."/>
            <person name="Cichocki N."/>
            <person name="Veneault-Fourrey C."/>
            <person name="LaButti K."/>
            <person name="Lindquist E.A."/>
            <person name="Lipzen A."/>
            <person name="Lundell T."/>
            <person name="Morin E."/>
            <person name="Murat C."/>
            <person name="Sun H."/>
            <person name="Tunlid A."/>
            <person name="Henrissat B."/>
            <person name="Grigoriev I.V."/>
            <person name="Hibbett D.S."/>
            <person name="Martin F."/>
            <person name="Nordberg H.P."/>
            <person name="Cantor M.N."/>
            <person name="Hua S.X."/>
        </authorList>
    </citation>
    <scope>NUCLEOTIDE SEQUENCE [LARGE SCALE GENOMIC DNA]</scope>
    <source>
        <strain evidence="4 5">Zn</strain>
    </source>
</reference>
<dbReference type="EMBL" id="KN832873">
    <property type="protein sequence ID" value="KIN03474.1"/>
    <property type="molecule type" value="Genomic_DNA"/>
</dbReference>
<evidence type="ECO:0000256" key="2">
    <source>
        <dbReference type="RuleBase" id="RU361163"/>
    </source>
</evidence>